<feature type="domain" description="Ionotropic glutamate receptor C-terminal" evidence="10">
    <location>
        <begin position="862"/>
        <end position="1049"/>
    </location>
</feature>
<keyword evidence="6 9" id="KW-0472">Membrane</keyword>
<dbReference type="SUPFAM" id="SSF53850">
    <property type="entry name" value="Periplasmic binding protein-like II"/>
    <property type="match status" value="2"/>
</dbReference>
<dbReference type="InterPro" id="IPR001320">
    <property type="entry name" value="Iontro_rcpt_C"/>
</dbReference>
<evidence type="ECO:0000259" key="10">
    <source>
        <dbReference type="Pfam" id="PF00060"/>
    </source>
</evidence>
<feature type="transmembrane region" description="Helical" evidence="9">
    <location>
        <begin position="526"/>
        <end position="548"/>
    </location>
</feature>
<dbReference type="OrthoDB" id="6117597at2759"/>
<keyword evidence="8" id="KW-0325">Glycoprotein</keyword>
<evidence type="ECO:0000256" key="2">
    <source>
        <dbReference type="ARBA" id="ARBA00008685"/>
    </source>
</evidence>
<evidence type="ECO:0000256" key="1">
    <source>
        <dbReference type="ARBA" id="ARBA00004651"/>
    </source>
</evidence>
<dbReference type="Pfam" id="PF00060">
    <property type="entry name" value="Lig_chan"/>
    <property type="match status" value="2"/>
</dbReference>
<accession>A0A6J2KNB9</accession>
<dbReference type="KEGG" id="bman:114253222"/>
<dbReference type="GeneID" id="114253222"/>
<dbReference type="InterPro" id="IPR052192">
    <property type="entry name" value="Insect_Ionotropic_Sensory_Rcpt"/>
</dbReference>
<evidence type="ECO:0000256" key="4">
    <source>
        <dbReference type="ARBA" id="ARBA00022692"/>
    </source>
</evidence>
<feature type="domain" description="Ionotropic receptor 75a N-terminal" evidence="11">
    <location>
        <begin position="620"/>
        <end position="743"/>
    </location>
</feature>
<comment type="subcellular location">
    <subcellularLocation>
        <location evidence="1">Cell membrane</location>
        <topology evidence="1">Multi-pass membrane protein</topology>
    </subcellularLocation>
</comment>
<dbReference type="GO" id="GO:0015276">
    <property type="term" value="F:ligand-gated monoatomic ion channel activity"/>
    <property type="evidence" value="ECO:0007669"/>
    <property type="project" value="InterPro"/>
</dbReference>
<dbReference type="Gene3D" id="3.40.190.10">
    <property type="entry name" value="Periplasmic binding protein-like II"/>
    <property type="match status" value="2"/>
</dbReference>
<evidence type="ECO:0000313" key="12">
    <source>
        <dbReference type="Proteomes" id="UP000504629"/>
    </source>
</evidence>
<evidence type="ECO:0000256" key="8">
    <source>
        <dbReference type="ARBA" id="ARBA00023180"/>
    </source>
</evidence>
<dbReference type="AlphaFoldDB" id="A0A6J2KNB9"/>
<protein>
    <submittedName>
        <fullName evidence="13">Uncharacterized protein LOC114253222</fullName>
    </submittedName>
</protein>
<keyword evidence="7" id="KW-0675">Receptor</keyword>
<dbReference type="InterPro" id="IPR057074">
    <property type="entry name" value="IR75A_N"/>
</dbReference>
<dbReference type="Proteomes" id="UP000504629">
    <property type="component" value="Unplaced"/>
</dbReference>
<dbReference type="GO" id="GO:0005886">
    <property type="term" value="C:plasma membrane"/>
    <property type="evidence" value="ECO:0007669"/>
    <property type="project" value="UniProtKB-SubCell"/>
</dbReference>
<dbReference type="RefSeq" id="XP_028043816.1">
    <property type="nucleotide sequence ID" value="XM_028188015.1"/>
</dbReference>
<feature type="transmembrane region" description="Helical" evidence="9">
    <location>
        <begin position="1121"/>
        <end position="1141"/>
    </location>
</feature>
<reference evidence="13" key="1">
    <citation type="submission" date="2025-08" db="UniProtKB">
        <authorList>
            <consortium name="RefSeq"/>
        </authorList>
    </citation>
    <scope>IDENTIFICATION</scope>
    <source>
        <tissue evidence="13">Silk gland</tissue>
    </source>
</reference>
<dbReference type="Pfam" id="PF24576">
    <property type="entry name" value="IR75A_N"/>
    <property type="match status" value="1"/>
</dbReference>
<feature type="domain" description="Ionotropic glutamate receptor C-terminal" evidence="10">
    <location>
        <begin position="196"/>
        <end position="447"/>
    </location>
</feature>
<dbReference type="Gene3D" id="1.10.287.70">
    <property type="match status" value="2"/>
</dbReference>
<dbReference type="PANTHER" id="PTHR42643">
    <property type="entry name" value="IONOTROPIC RECEPTOR 20A-RELATED"/>
    <property type="match status" value="1"/>
</dbReference>
<evidence type="ECO:0000256" key="6">
    <source>
        <dbReference type="ARBA" id="ARBA00023136"/>
    </source>
</evidence>
<keyword evidence="4 9" id="KW-0812">Transmembrane</keyword>
<evidence type="ECO:0000256" key="9">
    <source>
        <dbReference type="SAM" id="Phobius"/>
    </source>
</evidence>
<keyword evidence="5 9" id="KW-1133">Transmembrane helix</keyword>
<dbReference type="PANTHER" id="PTHR42643:SF33">
    <property type="entry name" value="GLUTAMATE RECEPTOR 2-LIKE PROTEIN"/>
    <property type="match status" value="1"/>
</dbReference>
<comment type="similarity">
    <text evidence="2">Belongs to the glutamate-gated ion channel (TC 1.A.10.1) family.</text>
</comment>
<evidence type="ECO:0000256" key="3">
    <source>
        <dbReference type="ARBA" id="ARBA00022475"/>
    </source>
</evidence>
<evidence type="ECO:0000259" key="11">
    <source>
        <dbReference type="Pfam" id="PF24576"/>
    </source>
</evidence>
<evidence type="ECO:0000256" key="7">
    <source>
        <dbReference type="ARBA" id="ARBA00023170"/>
    </source>
</evidence>
<name>A0A6J2KNB9_BOMMA</name>
<keyword evidence="3" id="KW-1003">Cell membrane</keyword>
<proteinExistence type="inferred from homology"/>
<feature type="transmembrane region" description="Helical" evidence="9">
    <location>
        <begin position="456"/>
        <end position="479"/>
    </location>
</feature>
<evidence type="ECO:0000256" key="5">
    <source>
        <dbReference type="ARBA" id="ARBA00022989"/>
    </source>
</evidence>
<feature type="transmembrane region" description="Helical" evidence="9">
    <location>
        <begin position="196"/>
        <end position="220"/>
    </location>
</feature>
<evidence type="ECO:0000313" key="13">
    <source>
        <dbReference type="RefSeq" id="XP_028043816.1"/>
    </source>
</evidence>
<feature type="transmembrane region" description="Helical" evidence="9">
    <location>
        <begin position="267"/>
        <end position="291"/>
    </location>
</feature>
<sequence length="1155" mass="132241">MRMNILPNTEALFIQRTDNRCYEISMVYKIGNETAWKTEKYAYWNVSGGFQKNTNINEVTAVRRLDLEGYEIKICYVLTDNDSIHHLSDEVNDHIDTITKVNFPSTNHLLDFLNAERKYVFVNTWGYRINGTWNGLTGFLVNGDVEIGGSPMFFTAERTAVVDFISSPTPTRSKFVFQQPKLSYENNLFLLSFRTAVWYSTLALISLIFTMLLAVTAWEWKKMSQMETRNLDAGVLRPSITDVTMLVFGATCQQGSTVELKGSLGRVVMLILFLTLMFLYTSYSANIVALLQSSSSQIKTLEDLLHSRLKFGVHDTVFNRYYFSAADEPVRKAIYEKKIAPLGVAPQFMSMEEGVKKMRKGLFAFHMETGVGYKFVGKYFKESEKCGLKEIQYLQVIDPWLAVRKNTPYKEMFKIGMKRIQEHGLQNRENRLLYEKRPKCSGRESNFVSVSMVDCYPALLVLSYGIIIAIALVIMENLWQYRHLIKGKLEFSSSVNTIENLNQFEKHPSHNWKKFYVIDSAKIKPMIVTAFSGVIMNILAIVLNIFLFDFHYSESTKHADINLIKDVIESYDRPTSVYAKLCWETSWLIDLANEIFKIKNPVAITFGKIGDVEEVTPSNHILFLIDTTCNNSHIVLQEADAHQQFRRSYRWLVLETQGSGYNSKLLEIEPLNILIDSDVLLATKIENVTYVLKKIYKISTQSEWITEDYGNWTAEHGLIMSNIIIYDASRRRNIRGHPVTTSIIVTENRTKSELDDLKNLLFDSLAKICFRHTKNLCQFMNASHKIVFASMWGYKTNGTWNGMMGDLAKGTVDFGGTIAFLTSQRLQVVDYLSSPVPINAKFVFREPPLSYQNNLFILPYKANVWYSTAAFVVLLVIILYINAKWEIKKAEYEQAGINKTALQPSVSDVTILVISAISQQGSSNELKGTLGRAVLFLLFLTFLFLYISYSANIVALLQSNSKQIRTLQDLLNSKLELGVEDIVYNRYYFSTATEPIRKAIYETKVAPKGSKANFMSIEEGVKKLQKSPFAFNMNIGTGYKIIERYFEEHEKCGLQEINYIESSIPWMSCRKNSPFREIYKLGLFKLQEHGITDRENRLLFARKPVCIVRGGNVGSVNMVDVYPVILMFLYGLFLAFLILLVEIVVHRKLSKVIVV</sequence>
<organism evidence="12 13">
    <name type="scientific">Bombyx mandarina</name>
    <name type="common">Wild silk moth</name>
    <name type="synonym">Wild silkworm</name>
    <dbReference type="NCBI Taxonomy" id="7092"/>
    <lineage>
        <taxon>Eukaryota</taxon>
        <taxon>Metazoa</taxon>
        <taxon>Ecdysozoa</taxon>
        <taxon>Arthropoda</taxon>
        <taxon>Hexapoda</taxon>
        <taxon>Insecta</taxon>
        <taxon>Pterygota</taxon>
        <taxon>Neoptera</taxon>
        <taxon>Endopterygota</taxon>
        <taxon>Lepidoptera</taxon>
        <taxon>Glossata</taxon>
        <taxon>Ditrysia</taxon>
        <taxon>Bombycoidea</taxon>
        <taxon>Bombycidae</taxon>
        <taxon>Bombycinae</taxon>
        <taxon>Bombyx</taxon>
    </lineage>
</organism>
<feature type="transmembrane region" description="Helical" evidence="9">
    <location>
        <begin position="933"/>
        <end position="957"/>
    </location>
</feature>
<keyword evidence="12" id="KW-1185">Reference proteome</keyword>
<gene>
    <name evidence="13" type="primary">LOC114253222</name>
</gene>
<dbReference type="GO" id="GO:0050906">
    <property type="term" value="P:detection of stimulus involved in sensory perception"/>
    <property type="evidence" value="ECO:0007669"/>
    <property type="project" value="UniProtKB-ARBA"/>
</dbReference>
<feature type="transmembrane region" description="Helical" evidence="9">
    <location>
        <begin position="864"/>
        <end position="883"/>
    </location>
</feature>